<sequence length="395" mass="40908">MSWREEYRRASFRGVPFLLAEAEGAGGRKLARHDFPLRDAVLHEDLGRRPRAFTLQAYVLGADYMAARDRLLEALEEPGPGLLVHPYMGEITVVATGHRWRESSREGGIARIEIGFEAASEARFPTLRVAPGPAADLAVEGARATLDETFAETFSVAGLPGYVRTAAGDLVRQAAAAATDALGRVAGLDLAAVARASRVLTGTLDGLLATPARLADRLGQVIDLAAAAAGPAPALAAMTGLARDFGAALPAVPAVTETRLVQARNQAALVDLVRGRATVAAVAAALDVAFVSQQAAAAARDDLGELLDDRMAGAGDGSFAALRRLRAAMVADLSARAAGLAPIVERAPAATEPSLVTAYRLYGDAARADEIVSRNGLAAPGFVAGGRPLEVLAEG</sequence>
<gene>
    <name evidence="2" type="ORF">OCH7691_04480</name>
</gene>
<dbReference type="Proteomes" id="UP000193200">
    <property type="component" value="Unassembled WGS sequence"/>
</dbReference>
<evidence type="ECO:0000313" key="3">
    <source>
        <dbReference type="Proteomes" id="UP000193200"/>
    </source>
</evidence>
<name>A0A1Y5U5X0_9PROT</name>
<keyword evidence="3" id="KW-1185">Reference proteome</keyword>
<dbReference type="Pfam" id="PF07157">
    <property type="entry name" value="DNA_circ_N"/>
    <property type="match status" value="1"/>
</dbReference>
<dbReference type="InParanoid" id="A0A1Y5U5X0"/>
<dbReference type="EMBL" id="FWFR01000008">
    <property type="protein sequence ID" value="SLN77609.1"/>
    <property type="molecule type" value="Genomic_DNA"/>
</dbReference>
<feature type="domain" description="DNA circulation N-terminal" evidence="1">
    <location>
        <begin position="7"/>
        <end position="93"/>
    </location>
</feature>
<dbReference type="InterPro" id="IPR009826">
    <property type="entry name" value="DNA_circ_N"/>
</dbReference>
<proteinExistence type="predicted"/>
<accession>A0A1Y5U5X0</accession>
<evidence type="ECO:0000313" key="2">
    <source>
        <dbReference type="EMBL" id="SLN77609.1"/>
    </source>
</evidence>
<reference evidence="2 3" key="1">
    <citation type="submission" date="2017-03" db="EMBL/GenBank/DDBJ databases">
        <authorList>
            <person name="Afonso C.L."/>
            <person name="Miller P.J."/>
            <person name="Scott M.A."/>
            <person name="Spackman E."/>
            <person name="Goraichik I."/>
            <person name="Dimitrov K.M."/>
            <person name="Suarez D.L."/>
            <person name="Swayne D.E."/>
        </authorList>
    </citation>
    <scope>NUCLEOTIDE SEQUENCE [LARGE SCALE GENOMIC DNA]</scope>
    <source>
        <strain evidence="2 3">CECT 7691</strain>
    </source>
</reference>
<evidence type="ECO:0000259" key="1">
    <source>
        <dbReference type="Pfam" id="PF07157"/>
    </source>
</evidence>
<dbReference type="AlphaFoldDB" id="A0A1Y5U5X0"/>
<protein>
    <recommendedName>
        <fullName evidence="1">DNA circulation N-terminal domain-containing protein</fullName>
    </recommendedName>
</protein>
<dbReference type="RefSeq" id="WP_085885812.1">
    <property type="nucleotide sequence ID" value="NZ_FWFR01000008.1"/>
</dbReference>
<organism evidence="2 3">
    <name type="scientific">Oceanibacterium hippocampi</name>
    <dbReference type="NCBI Taxonomy" id="745714"/>
    <lineage>
        <taxon>Bacteria</taxon>
        <taxon>Pseudomonadati</taxon>
        <taxon>Pseudomonadota</taxon>
        <taxon>Alphaproteobacteria</taxon>
        <taxon>Sneathiellales</taxon>
        <taxon>Sneathiellaceae</taxon>
        <taxon>Oceanibacterium</taxon>
    </lineage>
</organism>